<protein>
    <submittedName>
        <fullName evidence="1">Uncharacterized protein</fullName>
    </submittedName>
</protein>
<evidence type="ECO:0000313" key="1">
    <source>
        <dbReference type="EMBL" id="GBP57888.1"/>
    </source>
</evidence>
<organism evidence="1 2">
    <name type="scientific">Eumeta variegata</name>
    <name type="common">Bagworm moth</name>
    <name type="synonym">Eumeta japonica</name>
    <dbReference type="NCBI Taxonomy" id="151549"/>
    <lineage>
        <taxon>Eukaryota</taxon>
        <taxon>Metazoa</taxon>
        <taxon>Ecdysozoa</taxon>
        <taxon>Arthropoda</taxon>
        <taxon>Hexapoda</taxon>
        <taxon>Insecta</taxon>
        <taxon>Pterygota</taxon>
        <taxon>Neoptera</taxon>
        <taxon>Endopterygota</taxon>
        <taxon>Lepidoptera</taxon>
        <taxon>Glossata</taxon>
        <taxon>Ditrysia</taxon>
        <taxon>Tineoidea</taxon>
        <taxon>Psychidae</taxon>
        <taxon>Oiketicinae</taxon>
        <taxon>Eumeta</taxon>
    </lineage>
</organism>
<reference evidence="1 2" key="1">
    <citation type="journal article" date="2019" name="Commun. Biol.">
        <title>The bagworm genome reveals a unique fibroin gene that provides high tensile strength.</title>
        <authorList>
            <person name="Kono N."/>
            <person name="Nakamura H."/>
            <person name="Ohtoshi R."/>
            <person name="Tomita M."/>
            <person name="Numata K."/>
            <person name="Arakawa K."/>
        </authorList>
    </citation>
    <scope>NUCLEOTIDE SEQUENCE [LARGE SCALE GENOMIC DNA]</scope>
</reference>
<dbReference type="AlphaFoldDB" id="A0A4C1X2E2"/>
<gene>
    <name evidence="1" type="ORF">EVAR_37442_1</name>
</gene>
<dbReference type="Proteomes" id="UP000299102">
    <property type="component" value="Unassembled WGS sequence"/>
</dbReference>
<evidence type="ECO:0000313" key="2">
    <source>
        <dbReference type="Proteomes" id="UP000299102"/>
    </source>
</evidence>
<dbReference type="EMBL" id="BGZK01000722">
    <property type="protein sequence ID" value="GBP57888.1"/>
    <property type="molecule type" value="Genomic_DNA"/>
</dbReference>
<comment type="caution">
    <text evidence="1">The sequence shown here is derived from an EMBL/GenBank/DDBJ whole genome shotgun (WGS) entry which is preliminary data.</text>
</comment>
<sequence>MSDPAYSLGLAPCDFEVKDQLRVQRFSTSKEAVIEYEKHVSKTLETNHSHSAFQENSNQLEHSLDTLFYYGVLVPTIRLHHQTLKITHGESTSEDN</sequence>
<proteinExistence type="predicted"/>
<name>A0A4C1X2E2_EUMVA</name>
<accession>A0A4C1X2E2</accession>
<keyword evidence="2" id="KW-1185">Reference proteome</keyword>